<reference evidence="1 2" key="1">
    <citation type="submission" date="2006-09" db="EMBL/GenBank/DDBJ databases">
        <title>Sequence and annotation of the 288-kb ATCV-1 virus that infects an endosymbiotic Chlorella strain of the heliozoon Acanthocystis turfacea.</title>
        <authorList>
            <person name="Fitzgerald L.A."/>
            <person name="Graves M.V."/>
            <person name="Li X."/>
            <person name="Pfitzner A.J.P."/>
            <person name="Hartigan J."/>
            <person name="Van Etten J.L."/>
        </authorList>
    </citation>
    <scope>NUCLEOTIDE SEQUENCE [LARGE SCALE GENOMIC DNA]</scope>
    <source>
        <strain evidence="1 2">ATCV-1</strain>
    </source>
</reference>
<name>A7K8Q6_9PHYC</name>
<keyword evidence="2" id="KW-1185">Reference proteome</keyword>
<dbReference type="GeneID" id="5470183"/>
<protein>
    <submittedName>
        <fullName evidence="1">Uncharacterized protein z296R</fullName>
    </submittedName>
</protein>
<evidence type="ECO:0000313" key="2">
    <source>
        <dbReference type="Proteomes" id="UP000202420"/>
    </source>
</evidence>
<accession>A7K8Q6</accession>
<dbReference type="Proteomes" id="UP000202420">
    <property type="component" value="Segment"/>
</dbReference>
<dbReference type="RefSeq" id="YP_001426777.1">
    <property type="nucleotide sequence ID" value="NC_008724.1"/>
</dbReference>
<dbReference type="EMBL" id="EF101928">
    <property type="protein sequence ID" value="ABT16430.1"/>
    <property type="molecule type" value="Genomic_DNA"/>
</dbReference>
<sequence length="75" mass="8643">MVLLLLPSSMNACSRFSRVVWAMLLSASPVRKATWGDTIVLGRLERRAMLWSHWAMRSSIDRSHRLVKNRPDSFS</sequence>
<organism evidence="1 2">
    <name type="scientific">Chlorovirus heliozoae</name>
    <dbReference type="NCBI Taxonomy" id="322019"/>
    <lineage>
        <taxon>Viruses</taxon>
        <taxon>Varidnaviria</taxon>
        <taxon>Bamfordvirae</taxon>
        <taxon>Nucleocytoviricota</taxon>
        <taxon>Megaviricetes</taxon>
        <taxon>Algavirales</taxon>
        <taxon>Phycodnaviridae</taxon>
        <taxon>Chlorovirus</taxon>
    </lineage>
</organism>
<proteinExistence type="predicted"/>
<evidence type="ECO:0000313" key="1">
    <source>
        <dbReference type="EMBL" id="ABT16430.1"/>
    </source>
</evidence>
<gene>
    <name evidence="1" type="primary">z296R</name>
    <name evidence="1" type="ORF">ATCV1_z296R</name>
</gene>
<dbReference type="KEGG" id="vg:5470183"/>